<dbReference type="Gene3D" id="3.90.25.10">
    <property type="entry name" value="UDP-galactose 4-epimerase, domain 1"/>
    <property type="match status" value="1"/>
</dbReference>
<accession>A0A2G8SH05</accession>
<protein>
    <recommendedName>
        <fullName evidence="3">NmrA-like domain-containing protein</fullName>
    </recommendedName>
</protein>
<gene>
    <name evidence="4" type="ORF">GSI_04514</name>
</gene>
<dbReference type="PANTHER" id="PTHR42748">
    <property type="entry name" value="NITROGEN METABOLITE REPRESSION PROTEIN NMRA FAMILY MEMBER"/>
    <property type="match status" value="1"/>
</dbReference>
<dbReference type="AlphaFoldDB" id="A0A2G8SH05"/>
<keyword evidence="5" id="KW-1185">Reference proteome</keyword>
<comment type="similarity">
    <text evidence="1">Belongs to the NmrA-type oxidoreductase family.</text>
</comment>
<evidence type="ECO:0000256" key="2">
    <source>
        <dbReference type="ARBA" id="ARBA00022857"/>
    </source>
</evidence>
<evidence type="ECO:0000313" key="4">
    <source>
        <dbReference type="EMBL" id="PIL33065.1"/>
    </source>
</evidence>
<comment type="caution">
    <text evidence="4">The sequence shown here is derived from an EMBL/GenBank/DDBJ whole genome shotgun (WGS) entry which is preliminary data.</text>
</comment>
<evidence type="ECO:0000259" key="3">
    <source>
        <dbReference type="Pfam" id="PF05368"/>
    </source>
</evidence>
<reference evidence="4 5" key="1">
    <citation type="journal article" date="2015" name="Sci. Rep.">
        <title>Chromosome-level genome map provides insights into diverse defense mechanisms in the medicinal fungus Ganoderma sinense.</title>
        <authorList>
            <person name="Zhu Y."/>
            <person name="Xu J."/>
            <person name="Sun C."/>
            <person name="Zhou S."/>
            <person name="Xu H."/>
            <person name="Nelson D.R."/>
            <person name="Qian J."/>
            <person name="Song J."/>
            <person name="Luo H."/>
            <person name="Xiang L."/>
            <person name="Li Y."/>
            <person name="Xu Z."/>
            <person name="Ji A."/>
            <person name="Wang L."/>
            <person name="Lu S."/>
            <person name="Hayward A."/>
            <person name="Sun W."/>
            <person name="Li X."/>
            <person name="Schwartz D.C."/>
            <person name="Wang Y."/>
            <person name="Chen S."/>
        </authorList>
    </citation>
    <scope>NUCLEOTIDE SEQUENCE [LARGE SCALE GENOMIC DNA]</scope>
    <source>
        <strain evidence="4 5">ZZ0214-1</strain>
    </source>
</reference>
<evidence type="ECO:0000256" key="1">
    <source>
        <dbReference type="ARBA" id="ARBA00006328"/>
    </source>
</evidence>
<evidence type="ECO:0000313" key="5">
    <source>
        <dbReference type="Proteomes" id="UP000230002"/>
    </source>
</evidence>
<sequence>MPTKNLILVIGATGGQGMAVVDKLLAPAEDGSPSPYTVRALTRDPNGRRAKELAKKGVELFQGSFDDFARVRAALDGVWGVWANTDGFTVGEAKEMWAGMHIYEIAKSVKSVRHFVWSNLDYALKKGGFNPIYKCEHYNGKGRVADWLKAQPSVVSDRDMSWAVVTSGPYMEMLSFHMFGPIGQRADGTFVFASPIGNGHIPMIAHEDLGFFARYAFDHRTEVSGKNLEIASDWVSWDDLVSTFTKVTGLKAEYLRQSLDSAGWFGNWLHTDRPIANERAYGDGSTTWQENFTGFWAMWRDDVIGRDWAWIRKTNPRGYTLESWMRAKGYRGVVDDSAAVLKNVEERKSVVPNVERIRELLRS</sequence>
<name>A0A2G8SH05_9APHY</name>
<organism evidence="4 5">
    <name type="scientific">Ganoderma sinense ZZ0214-1</name>
    <dbReference type="NCBI Taxonomy" id="1077348"/>
    <lineage>
        <taxon>Eukaryota</taxon>
        <taxon>Fungi</taxon>
        <taxon>Dikarya</taxon>
        <taxon>Basidiomycota</taxon>
        <taxon>Agaricomycotina</taxon>
        <taxon>Agaricomycetes</taxon>
        <taxon>Polyporales</taxon>
        <taxon>Polyporaceae</taxon>
        <taxon>Ganoderma</taxon>
    </lineage>
</organism>
<dbReference type="PANTHER" id="PTHR42748:SF14">
    <property type="entry name" value="SNOAL-LIKE DOMAIN-CONTAINING PROTEIN"/>
    <property type="match status" value="1"/>
</dbReference>
<dbReference type="Gene3D" id="3.40.50.720">
    <property type="entry name" value="NAD(P)-binding Rossmann-like Domain"/>
    <property type="match status" value="1"/>
</dbReference>
<dbReference type="STRING" id="1077348.A0A2G8SH05"/>
<dbReference type="CDD" id="cd05251">
    <property type="entry name" value="NmrA_like_SDR_a"/>
    <property type="match status" value="1"/>
</dbReference>
<feature type="domain" description="NmrA-like" evidence="3">
    <location>
        <begin position="4"/>
        <end position="256"/>
    </location>
</feature>
<dbReference type="EMBL" id="AYKW01000008">
    <property type="protein sequence ID" value="PIL33065.1"/>
    <property type="molecule type" value="Genomic_DNA"/>
</dbReference>
<dbReference type="SUPFAM" id="SSF51735">
    <property type="entry name" value="NAD(P)-binding Rossmann-fold domains"/>
    <property type="match status" value="1"/>
</dbReference>
<dbReference type="GO" id="GO:0005634">
    <property type="term" value="C:nucleus"/>
    <property type="evidence" value="ECO:0007669"/>
    <property type="project" value="TreeGrafter"/>
</dbReference>
<keyword evidence="2" id="KW-0521">NADP</keyword>
<dbReference type="OrthoDB" id="300709at2759"/>
<dbReference type="Proteomes" id="UP000230002">
    <property type="component" value="Unassembled WGS sequence"/>
</dbReference>
<dbReference type="InterPro" id="IPR036291">
    <property type="entry name" value="NAD(P)-bd_dom_sf"/>
</dbReference>
<dbReference type="InterPro" id="IPR051164">
    <property type="entry name" value="NmrA-like_oxidored"/>
</dbReference>
<proteinExistence type="inferred from homology"/>
<dbReference type="Pfam" id="PF05368">
    <property type="entry name" value="NmrA"/>
    <property type="match status" value="1"/>
</dbReference>
<dbReference type="InterPro" id="IPR008030">
    <property type="entry name" value="NmrA-like"/>
</dbReference>